<evidence type="ECO:0000313" key="2">
    <source>
        <dbReference type="Proteomes" id="UP000682802"/>
    </source>
</evidence>
<gene>
    <name evidence="1" type="ORF">KM029_20625</name>
</gene>
<organism evidence="1 2">
    <name type="scientific">Flammeovirga kamogawensis</name>
    <dbReference type="NCBI Taxonomy" id="373891"/>
    <lineage>
        <taxon>Bacteria</taxon>
        <taxon>Pseudomonadati</taxon>
        <taxon>Bacteroidota</taxon>
        <taxon>Cytophagia</taxon>
        <taxon>Cytophagales</taxon>
        <taxon>Flammeovirgaceae</taxon>
        <taxon>Flammeovirga</taxon>
    </lineage>
</organism>
<dbReference type="RefSeq" id="WP_144076743.1">
    <property type="nucleotide sequence ID" value="NZ_CP076129.1"/>
</dbReference>
<keyword evidence="2" id="KW-1185">Reference proteome</keyword>
<accession>A0ABX8H2F9</accession>
<protein>
    <submittedName>
        <fullName evidence="1">Uncharacterized protein</fullName>
    </submittedName>
</protein>
<reference evidence="1 2" key="1">
    <citation type="submission" date="2021-05" db="EMBL/GenBank/DDBJ databases">
        <title>Comparative genomic studies on the polysaccharide-degrading batcterial strains of the Flammeovirga genus.</title>
        <authorList>
            <person name="Zewei F."/>
            <person name="Zheng Z."/>
            <person name="Yu L."/>
            <person name="Ruyue G."/>
            <person name="Yanhong M."/>
            <person name="Yuanyuan C."/>
            <person name="Jingyan G."/>
            <person name="Wenjun H."/>
        </authorList>
    </citation>
    <scope>NUCLEOTIDE SEQUENCE [LARGE SCALE GENOMIC DNA]</scope>
    <source>
        <strain evidence="1 2">YS10</strain>
    </source>
</reference>
<evidence type="ECO:0000313" key="1">
    <source>
        <dbReference type="EMBL" id="QWG10090.1"/>
    </source>
</evidence>
<name>A0ABX8H2F9_9BACT</name>
<proteinExistence type="predicted"/>
<dbReference type="Proteomes" id="UP000682802">
    <property type="component" value="Chromosome 2"/>
</dbReference>
<dbReference type="EMBL" id="CP076129">
    <property type="protein sequence ID" value="QWG10090.1"/>
    <property type="molecule type" value="Genomic_DNA"/>
</dbReference>
<sequence>MIIPQEYFNNWIENIETRLESFINKFEPNEREQLDFSIESLKVIGRKFIKDFGSISELRKIENLYLVDEYVTYLGEVYIRNDKIRKLYWDVFHNLKSFEYFPGLDCNEYSNSDVNLAGDFAYILFNKANDEFYETCKGNINYIIENEERLRKVESIPIPETDKSDYEHWLFLKDDCLSIHDFKVILENYYTSKKRDVKVEYTNERNNRLLITIGDYYFHAYKNENSYVQVDATEFSKSYTGERSKEDITSCKTRIEVWGNEDSNADHINEYMYIMEQFTNNEKIFIYSLTQRLFYDEI</sequence>